<dbReference type="InterPro" id="IPR006976">
    <property type="entry name" value="VanZ-like"/>
</dbReference>
<dbReference type="OrthoDB" id="4822551at2"/>
<sequence>MKKSFILSFIVSQTIYILMLPVIIHLFSYIHPVAFAVIWAFLTFTVTFLVLSVRNHKIVIPYYLFFIIMLMYTCALLVLLFVRPSNQNYDNWNLVPFQTIKFFISGRVPLLVEFYNLTANVILFVPYGIFLLIKKSRDGLSLFSLVFYPLTAISMIEIMQHLTHRGSLDIDDLILNMCGVFLGFAFYPLFKRVIQIKKKKTKK</sequence>
<dbReference type="Pfam" id="PF04892">
    <property type="entry name" value="VanZ"/>
    <property type="match status" value="1"/>
</dbReference>
<feature type="transmembrane region" description="Helical" evidence="1">
    <location>
        <begin position="173"/>
        <end position="190"/>
    </location>
</feature>
<dbReference type="Proteomes" id="UP000276770">
    <property type="component" value="Unassembled WGS sequence"/>
</dbReference>
<accession>A0A3L7JU00</accession>
<evidence type="ECO:0000256" key="1">
    <source>
        <dbReference type="SAM" id="Phobius"/>
    </source>
</evidence>
<dbReference type="RefSeq" id="WP_121681409.1">
    <property type="nucleotide sequence ID" value="NZ_RCVZ01000010.1"/>
</dbReference>
<feature type="transmembrane region" description="Helical" evidence="1">
    <location>
        <begin position="5"/>
        <end position="27"/>
    </location>
</feature>
<proteinExistence type="predicted"/>
<feature type="transmembrane region" description="Helical" evidence="1">
    <location>
        <begin position="140"/>
        <end position="161"/>
    </location>
</feature>
<gene>
    <name evidence="3" type="ORF">D9X91_14780</name>
</gene>
<dbReference type="PANTHER" id="PTHR36834">
    <property type="entry name" value="MEMBRANE PROTEIN-RELATED"/>
    <property type="match status" value="1"/>
</dbReference>
<evidence type="ECO:0000259" key="2">
    <source>
        <dbReference type="Pfam" id="PF04892"/>
    </source>
</evidence>
<keyword evidence="1" id="KW-0812">Transmembrane</keyword>
<reference evidence="3 4" key="1">
    <citation type="submission" date="2018-10" db="EMBL/GenBank/DDBJ databases">
        <title>Falsibacillus sp. genome draft.</title>
        <authorList>
            <person name="Shi S."/>
        </authorList>
    </citation>
    <scope>NUCLEOTIDE SEQUENCE [LARGE SCALE GENOMIC DNA]</scope>
    <source>
        <strain evidence="3 4">GY 10110</strain>
    </source>
</reference>
<feature type="transmembrane region" description="Helical" evidence="1">
    <location>
        <begin position="33"/>
        <end position="53"/>
    </location>
</feature>
<organism evidence="3 4">
    <name type="scientific">Falsibacillus albus</name>
    <dbReference type="NCBI Taxonomy" id="2478915"/>
    <lineage>
        <taxon>Bacteria</taxon>
        <taxon>Bacillati</taxon>
        <taxon>Bacillota</taxon>
        <taxon>Bacilli</taxon>
        <taxon>Bacillales</taxon>
        <taxon>Bacillaceae</taxon>
        <taxon>Falsibacillus</taxon>
    </lineage>
</organism>
<comment type="caution">
    <text evidence="3">The sequence shown here is derived from an EMBL/GenBank/DDBJ whole genome shotgun (WGS) entry which is preliminary data.</text>
</comment>
<keyword evidence="4" id="KW-1185">Reference proteome</keyword>
<evidence type="ECO:0000313" key="4">
    <source>
        <dbReference type="Proteomes" id="UP000276770"/>
    </source>
</evidence>
<evidence type="ECO:0000313" key="3">
    <source>
        <dbReference type="EMBL" id="RLQ94318.1"/>
    </source>
</evidence>
<keyword evidence="1" id="KW-0472">Membrane</keyword>
<dbReference type="InterPro" id="IPR053150">
    <property type="entry name" value="Teicoplanin_resist-assoc"/>
</dbReference>
<name>A0A3L7JU00_9BACI</name>
<dbReference type="EMBL" id="RCVZ01000010">
    <property type="protein sequence ID" value="RLQ94318.1"/>
    <property type="molecule type" value="Genomic_DNA"/>
</dbReference>
<dbReference type="PANTHER" id="PTHR36834:SF1">
    <property type="entry name" value="INTEGRAL MEMBRANE PROTEIN"/>
    <property type="match status" value="1"/>
</dbReference>
<keyword evidence="1" id="KW-1133">Transmembrane helix</keyword>
<feature type="transmembrane region" description="Helical" evidence="1">
    <location>
        <begin position="60"/>
        <end position="82"/>
    </location>
</feature>
<protein>
    <submittedName>
        <fullName evidence="3">VanZ family protein</fullName>
    </submittedName>
</protein>
<feature type="transmembrane region" description="Helical" evidence="1">
    <location>
        <begin position="114"/>
        <end position="133"/>
    </location>
</feature>
<feature type="domain" description="VanZ-like" evidence="2">
    <location>
        <begin position="71"/>
        <end position="190"/>
    </location>
</feature>
<dbReference type="AlphaFoldDB" id="A0A3L7JU00"/>